<dbReference type="Proteomes" id="UP000809789">
    <property type="component" value="Unassembled WGS sequence"/>
</dbReference>
<evidence type="ECO:0000256" key="1">
    <source>
        <dbReference type="SAM" id="MobiDB-lite"/>
    </source>
</evidence>
<reference evidence="2" key="1">
    <citation type="submission" date="2021-07" db="EMBL/GenBank/DDBJ databases">
        <title>Elsinoe batatas strain:CRI-CJ2 Genome sequencing and assembly.</title>
        <authorList>
            <person name="Huang L."/>
        </authorList>
    </citation>
    <scope>NUCLEOTIDE SEQUENCE</scope>
    <source>
        <strain evidence="2">CRI-CJ2</strain>
    </source>
</reference>
<evidence type="ECO:0000313" key="2">
    <source>
        <dbReference type="EMBL" id="KAG8630505.1"/>
    </source>
</evidence>
<feature type="region of interest" description="Disordered" evidence="1">
    <location>
        <begin position="57"/>
        <end position="89"/>
    </location>
</feature>
<dbReference type="OrthoDB" id="10611097at2759"/>
<gene>
    <name evidence="2" type="ORF">KVT40_002124</name>
</gene>
<organism evidence="2 3">
    <name type="scientific">Elsinoe batatas</name>
    <dbReference type="NCBI Taxonomy" id="2601811"/>
    <lineage>
        <taxon>Eukaryota</taxon>
        <taxon>Fungi</taxon>
        <taxon>Dikarya</taxon>
        <taxon>Ascomycota</taxon>
        <taxon>Pezizomycotina</taxon>
        <taxon>Dothideomycetes</taxon>
        <taxon>Dothideomycetidae</taxon>
        <taxon>Myriangiales</taxon>
        <taxon>Elsinoaceae</taxon>
        <taxon>Elsinoe</taxon>
    </lineage>
</organism>
<feature type="region of interest" description="Disordered" evidence="1">
    <location>
        <begin position="172"/>
        <end position="205"/>
    </location>
</feature>
<protein>
    <submittedName>
        <fullName evidence="2">Uncharacterized protein</fullName>
    </submittedName>
</protein>
<name>A0A8K0LAH3_9PEZI</name>
<keyword evidence="3" id="KW-1185">Reference proteome</keyword>
<dbReference type="EMBL" id="JAESVG020000002">
    <property type="protein sequence ID" value="KAG8630505.1"/>
    <property type="molecule type" value="Genomic_DNA"/>
</dbReference>
<feature type="compositionally biased region" description="Polar residues" evidence="1">
    <location>
        <begin position="174"/>
        <end position="185"/>
    </location>
</feature>
<accession>A0A8K0LAH3</accession>
<evidence type="ECO:0000313" key="3">
    <source>
        <dbReference type="Proteomes" id="UP000809789"/>
    </source>
</evidence>
<sequence length="414" mass="45050">MVGSQKLKALQGLAWFGDHPDRWLTYDDFRPLTRRRKESAKSIWMNIHPWATKPRVKFSRPSKANRAKNRAIAGNDQDSDLISSGDDDPISVDDDDLISVRDNDLISIEDDPPISIRHDHLITEPPTLAMDAPEARADEERQLDARRHRTSVYPAPLPAFPGQAISRGEIRSVPTGSANTSNVDAVSSRTRSSRRRPIPNPHDDNGSCILGCSHVGAGDYTVPTLHPAVGTTLVPSNASSEQPHEVQVFGPVSGYISGFTQPRSSQPVPSGNVLDAAQAQPLPAVTCAVSQPSTTTTGVLPALAEGIGSTPKEGRFKQRIIVNLPKPVRPAANHVEEMIPAVKDPLRHVSLFVGARCGDSARLSSLTALSSGVDSVNDAADTQVRQFHQAMKRKRRWIPLPMSCANEVLRTCRR</sequence>
<dbReference type="AlphaFoldDB" id="A0A8K0LAH3"/>
<comment type="caution">
    <text evidence="2">The sequence shown here is derived from an EMBL/GenBank/DDBJ whole genome shotgun (WGS) entry which is preliminary data.</text>
</comment>
<feature type="compositionally biased region" description="Basic residues" evidence="1">
    <location>
        <begin position="57"/>
        <end position="69"/>
    </location>
</feature>
<proteinExistence type="predicted"/>